<dbReference type="Pfam" id="PF13454">
    <property type="entry name" value="NAD_binding_9"/>
    <property type="match status" value="1"/>
</dbReference>
<dbReference type="InterPro" id="IPR052189">
    <property type="entry name" value="L-asp_N-monooxygenase_NS-form"/>
</dbReference>
<accession>A0A3E0DWS9</accession>
<gene>
    <name evidence="2" type="ORF">C8N25_11098</name>
</gene>
<keyword evidence="3" id="KW-1185">Reference proteome</keyword>
<evidence type="ECO:0000313" key="3">
    <source>
        <dbReference type="Proteomes" id="UP000256405"/>
    </source>
</evidence>
<dbReference type="InterPro" id="IPR038732">
    <property type="entry name" value="HpyO/CreE_NAD-binding"/>
</dbReference>
<evidence type="ECO:0000259" key="1">
    <source>
        <dbReference type="Pfam" id="PF13454"/>
    </source>
</evidence>
<evidence type="ECO:0000313" key="2">
    <source>
        <dbReference type="EMBL" id="REG88320.1"/>
    </source>
</evidence>
<proteinExistence type="predicted"/>
<feature type="domain" description="FAD-dependent urate hydroxylase HpyO/Asp monooxygenase CreE-like FAD/NAD(P)-binding" evidence="1">
    <location>
        <begin position="11"/>
        <end position="181"/>
    </location>
</feature>
<comment type="caution">
    <text evidence="2">The sequence shown here is derived from an EMBL/GenBank/DDBJ whole genome shotgun (WGS) entry which is preliminary data.</text>
</comment>
<protein>
    <submittedName>
        <fullName evidence="2">FAD-NAD(P)-binding protein</fullName>
    </submittedName>
</protein>
<dbReference type="AlphaFoldDB" id="A0A3E0DWS9"/>
<organism evidence="2 3">
    <name type="scientific">Algoriphagus antarcticus</name>
    <dbReference type="NCBI Taxonomy" id="238540"/>
    <lineage>
        <taxon>Bacteria</taxon>
        <taxon>Pseudomonadati</taxon>
        <taxon>Bacteroidota</taxon>
        <taxon>Cytophagia</taxon>
        <taxon>Cytophagales</taxon>
        <taxon>Cyclobacteriaceae</taxon>
        <taxon>Algoriphagus</taxon>
    </lineage>
</organism>
<dbReference type="EMBL" id="QUNF01000010">
    <property type="protein sequence ID" value="REG88320.1"/>
    <property type="molecule type" value="Genomic_DNA"/>
</dbReference>
<sequence length="604" mass="68509">MIEEPYIKKIAIVGLGPKGLYGLERLLANLAQVEIPAPIEIHLFNKSDSFGAGDIYNPAQPSYLLMNYVNGHINMWPDQKPKPAVPHPKSYVEWLIDQQEEFPTANAYTFSSRATVGRYLSEGFEELLHACPDEVSILKHVGDVVDIAKNGDDYKIFYRDSSIGFAKEVHGFQNILIATGHPCVNDSESLSQDNYVDFIYPVAQRLGNIPAGNKVAIKGMGLTFIDAVLALTEGKKGKFEKEENGSLSYIKSGLEPEIIYPFSKSGLMMFPRGNTFDTPTHIPYYFREESFEFIEPLDGKFDFERQILPFIEQEFTAVFYSRKFNEKGSELKLSRDFTEVESQIESFHEHYPATEKFDFHSFLAEPVSGKELNKSTREAIHKNILEAEIGVEKSASAATADLWRHLSEFFNKLYKFGGLKPQSQKVFLEKYAGHLNRISYGPPIENMKKIEAIAKAGLIDFSFSHNPEITQSTKYSLFIHGKEEIHVDYLVDARIPKIQLHRCPGEFYGNLLEKELITPYVNRLEGRLDFRPGCLTINEKGHPLDDTGFDNESITFAGTPTEGLTYDNDTLSRKRNDFVSGWARDLAEHCLNMKPESQFTSNTY</sequence>
<dbReference type="RefSeq" id="WP_169714444.1">
    <property type="nucleotide sequence ID" value="NZ_MSSW01000045.1"/>
</dbReference>
<reference evidence="2 3" key="1">
    <citation type="submission" date="2018-08" db="EMBL/GenBank/DDBJ databases">
        <title>Genomic Encyclopedia of Archaeal and Bacterial Type Strains, Phase II (KMG-II): from individual species to whole genera.</title>
        <authorList>
            <person name="Goeker M."/>
        </authorList>
    </citation>
    <scope>NUCLEOTIDE SEQUENCE [LARGE SCALE GENOMIC DNA]</scope>
    <source>
        <strain evidence="2 3">DSM 15986</strain>
    </source>
</reference>
<name>A0A3E0DWS9_9BACT</name>
<dbReference type="Proteomes" id="UP000256405">
    <property type="component" value="Unassembled WGS sequence"/>
</dbReference>
<dbReference type="PANTHER" id="PTHR40254">
    <property type="entry name" value="BLR0577 PROTEIN"/>
    <property type="match status" value="1"/>
</dbReference>
<dbReference type="PANTHER" id="PTHR40254:SF1">
    <property type="entry name" value="BLR0577 PROTEIN"/>
    <property type="match status" value="1"/>
</dbReference>